<dbReference type="RefSeq" id="WP_203242509.1">
    <property type="nucleotide sequence ID" value="NZ_JAFBRH010000003.1"/>
</dbReference>
<keyword evidence="2" id="KW-1185">Reference proteome</keyword>
<sequence length="223" mass="24680">MSYSRFAIYYVPPNGPLADFGASWLGWDVLRGCEALQPDMPDLDDITMTPRKYGFHATLKPPFRLAQGQDVQTLEAATSTLAVSLAPARCDGLELTALGGFLALTPRGDMQGLRRVGGTCVRALDRFRAPASAAEFARRRKAGLNPQQEALLAQWGYPYVMEEFRFHMTLTARLPQDAIAIWSAAVQRHLPELPSPFALDQIALCGERADGRFEVIHRYKLTG</sequence>
<name>A0AAE2VZJ8_9RHOB</name>
<reference evidence="1 2" key="1">
    <citation type="submission" date="2021-01" db="EMBL/GenBank/DDBJ databases">
        <title>Diatom-associated Roseobacters Show Island Model of Population Structure.</title>
        <authorList>
            <person name="Qu L."/>
            <person name="Feng X."/>
            <person name="Chen Y."/>
            <person name="Li L."/>
            <person name="Wang X."/>
            <person name="Hu Z."/>
            <person name="Wang H."/>
            <person name="Luo H."/>
        </authorList>
    </citation>
    <scope>NUCLEOTIDE SEQUENCE [LARGE SCALE GENOMIC DNA]</scope>
    <source>
        <strain evidence="1 2">TR60-84</strain>
    </source>
</reference>
<accession>A0AAE2VZJ8</accession>
<evidence type="ECO:0000313" key="2">
    <source>
        <dbReference type="Proteomes" id="UP000732193"/>
    </source>
</evidence>
<protein>
    <submittedName>
        <fullName evidence="1">DUF1045 domain-containing protein</fullName>
    </submittedName>
</protein>
<proteinExistence type="predicted"/>
<evidence type="ECO:0000313" key="1">
    <source>
        <dbReference type="EMBL" id="MBM1714367.1"/>
    </source>
</evidence>
<gene>
    <name evidence="1" type="ORF">JQV55_12425</name>
</gene>
<organism evidence="1 2">
    <name type="scientific">Sulfitobacter geojensis</name>
    <dbReference type="NCBI Taxonomy" id="1342299"/>
    <lineage>
        <taxon>Bacteria</taxon>
        <taxon>Pseudomonadati</taxon>
        <taxon>Pseudomonadota</taxon>
        <taxon>Alphaproteobacteria</taxon>
        <taxon>Rhodobacterales</taxon>
        <taxon>Roseobacteraceae</taxon>
        <taxon>Sulfitobacter</taxon>
    </lineage>
</organism>
<dbReference type="InterPro" id="IPR009389">
    <property type="entry name" value="DUF1045"/>
</dbReference>
<dbReference type="Gene3D" id="3.90.1140.10">
    <property type="entry name" value="Cyclic phosphodiesterase"/>
    <property type="match status" value="1"/>
</dbReference>
<dbReference type="EMBL" id="JAFBRM010000003">
    <property type="protein sequence ID" value="MBM1714367.1"/>
    <property type="molecule type" value="Genomic_DNA"/>
</dbReference>
<dbReference type="AlphaFoldDB" id="A0AAE2VZJ8"/>
<dbReference type="Proteomes" id="UP000732193">
    <property type="component" value="Unassembled WGS sequence"/>
</dbReference>
<dbReference type="PIRSF" id="PIRSF033328">
    <property type="entry name" value="Phest_Mll4975"/>
    <property type="match status" value="1"/>
</dbReference>
<comment type="caution">
    <text evidence="1">The sequence shown here is derived from an EMBL/GenBank/DDBJ whole genome shotgun (WGS) entry which is preliminary data.</text>
</comment>
<dbReference type="Pfam" id="PF06299">
    <property type="entry name" value="DUF1045"/>
    <property type="match status" value="1"/>
</dbReference>